<dbReference type="PROSITE" id="PS50001">
    <property type="entry name" value="SH2"/>
    <property type="match status" value="1"/>
</dbReference>
<evidence type="ECO:0000313" key="6">
    <source>
        <dbReference type="Proteomes" id="UP001159427"/>
    </source>
</evidence>
<evidence type="ECO:0000256" key="3">
    <source>
        <dbReference type="SAM" id="MobiDB-lite"/>
    </source>
</evidence>
<dbReference type="Gene3D" id="3.30.505.10">
    <property type="entry name" value="SH2 domain"/>
    <property type="match status" value="1"/>
</dbReference>
<feature type="compositionally biased region" description="Pro residues" evidence="3">
    <location>
        <begin position="534"/>
        <end position="543"/>
    </location>
</feature>
<dbReference type="Proteomes" id="UP001159427">
    <property type="component" value="Unassembled WGS sequence"/>
</dbReference>
<evidence type="ECO:0000256" key="1">
    <source>
        <dbReference type="ARBA" id="ARBA00022999"/>
    </source>
</evidence>
<feature type="compositionally biased region" description="Acidic residues" evidence="3">
    <location>
        <begin position="128"/>
        <end position="149"/>
    </location>
</feature>
<comment type="caution">
    <text evidence="5">The sequence shown here is derived from an EMBL/GenBank/DDBJ whole genome shotgun (WGS) entry which is preliminary data.</text>
</comment>
<dbReference type="PANTHER" id="PTHR10155:SF0">
    <property type="entry name" value="SUPPRESSOR OF CYTOKINE SIGNALING AT 36E, ISOFORM D"/>
    <property type="match status" value="1"/>
</dbReference>
<dbReference type="Gene3D" id="1.10.150.50">
    <property type="entry name" value="Transcription Factor, Ets-1"/>
    <property type="match status" value="1"/>
</dbReference>
<evidence type="ECO:0000259" key="4">
    <source>
        <dbReference type="PROSITE" id="PS50001"/>
    </source>
</evidence>
<evidence type="ECO:0000313" key="5">
    <source>
        <dbReference type="EMBL" id="CAH3185372.1"/>
    </source>
</evidence>
<proteinExistence type="predicted"/>
<dbReference type="InterPro" id="IPR013761">
    <property type="entry name" value="SAM/pointed_sf"/>
</dbReference>
<sequence>MSSLTEASIHDWDVDKMIFWLTKEGLRDCIGPFSSKKINGLTFLNLSEFDIKTFQISQESKRFILLYKVIQSFSLFFLYFNRKLTKVLKRIKGKKRHGHRSFEDEPREMREQKRPSAIPTHIDHHDEGDEGWGSDFDSEDDEYHEDVDSDSGSGGEYIEPEGDDVFSHHGDESNNKVVPNVPLGLVAQLRAGLNGSIARKPYNSPAHGQSPVQTPPVDEEIYDIPPEEEEVYEEPSDDSGSGIVVRPMSKAKLIRCPSEASGEYIDARVSLQYSKNPRRGERLPPFFLPITPCSHRVRYAKTTGTSQEIYDEVPEDDQPGCSQVIEEYEPYPQNEQPGNSHVVEEYEPFEPPIDSRHLFIQSEVKPKPIVTRSHAFSRALRQPHVITSTLPARLPPREKGWKPLRKSSVTEKAAKPLPKEPVKPAKPMPAPNKPHISPKPGPQKAASVKKTPEQQPRASRLYPGPNSTGPIKSPAARGLSSHVLSPPSPKPVNSQRTPPTAPAKNEENNNITNNNTPPSRISMLERPTSAAEDSPPPPPPPRPGSKTAANKVCLMVVMLQSTTYHAHEPTSPPKGLRPLPSQPKSPVDQLKTSPWFHGPLDKKIAEDALKSFSKDGAFIVRNSSRDANNYSMSLYLRGSVRHLRIPRTKEKFVLGDSGKVQFDTIMELVDYYSQHQVDLKTGGSTTLTAACPRK</sequence>
<dbReference type="PANTHER" id="PTHR10155">
    <property type="entry name" value="PHOSPHATIDYLINOSITOL 3-KINASE REGULATORY SUBUNIT"/>
    <property type="match status" value="1"/>
</dbReference>
<feature type="compositionally biased region" description="Pro residues" evidence="3">
    <location>
        <begin position="424"/>
        <end position="441"/>
    </location>
</feature>
<dbReference type="SUPFAM" id="SSF55550">
    <property type="entry name" value="SH2 domain"/>
    <property type="match status" value="1"/>
</dbReference>
<dbReference type="InterPro" id="IPR000980">
    <property type="entry name" value="SH2"/>
</dbReference>
<dbReference type="Pfam" id="PF00017">
    <property type="entry name" value="SH2"/>
    <property type="match status" value="1"/>
</dbReference>
<feature type="region of interest" description="Disordered" evidence="3">
    <location>
        <begin position="98"/>
        <end position="173"/>
    </location>
</feature>
<dbReference type="PRINTS" id="PR00401">
    <property type="entry name" value="SH2DOMAIN"/>
</dbReference>
<dbReference type="SMART" id="SM00252">
    <property type="entry name" value="SH2"/>
    <property type="match status" value="1"/>
</dbReference>
<dbReference type="InterPro" id="IPR036860">
    <property type="entry name" value="SH2_dom_sf"/>
</dbReference>
<reference evidence="5 6" key="1">
    <citation type="submission" date="2022-05" db="EMBL/GenBank/DDBJ databases">
        <authorList>
            <consortium name="Genoscope - CEA"/>
            <person name="William W."/>
        </authorList>
    </citation>
    <scope>NUCLEOTIDE SEQUENCE [LARGE SCALE GENOMIC DNA]</scope>
</reference>
<feature type="region of interest" description="Disordered" evidence="3">
    <location>
        <begin position="565"/>
        <end position="595"/>
    </location>
</feature>
<keyword evidence="6" id="KW-1185">Reference proteome</keyword>
<feature type="region of interest" description="Disordered" evidence="3">
    <location>
        <begin position="387"/>
        <end position="547"/>
    </location>
</feature>
<gene>
    <name evidence="5" type="ORF">PEVE_00016081</name>
</gene>
<keyword evidence="1 2" id="KW-0727">SH2 domain</keyword>
<name>A0ABN8S0Y3_9CNID</name>
<evidence type="ECO:0000256" key="2">
    <source>
        <dbReference type="PROSITE-ProRule" id="PRU00191"/>
    </source>
</evidence>
<accession>A0ABN8S0Y3</accession>
<feature type="domain" description="SH2" evidence="4">
    <location>
        <begin position="595"/>
        <end position="691"/>
    </location>
</feature>
<protein>
    <recommendedName>
        <fullName evidence="4">SH2 domain-containing protein</fullName>
    </recommendedName>
</protein>
<feature type="compositionally biased region" description="Basic and acidic residues" evidence="3">
    <location>
        <begin position="408"/>
        <end position="423"/>
    </location>
</feature>
<dbReference type="SUPFAM" id="SSF47769">
    <property type="entry name" value="SAM/Pointed domain"/>
    <property type="match status" value="1"/>
</dbReference>
<dbReference type="EMBL" id="CALNXI010002253">
    <property type="protein sequence ID" value="CAH3185372.1"/>
    <property type="molecule type" value="Genomic_DNA"/>
</dbReference>
<organism evidence="5 6">
    <name type="scientific">Porites evermanni</name>
    <dbReference type="NCBI Taxonomy" id="104178"/>
    <lineage>
        <taxon>Eukaryota</taxon>
        <taxon>Metazoa</taxon>
        <taxon>Cnidaria</taxon>
        <taxon>Anthozoa</taxon>
        <taxon>Hexacorallia</taxon>
        <taxon>Scleractinia</taxon>
        <taxon>Fungiina</taxon>
        <taxon>Poritidae</taxon>
        <taxon>Porites</taxon>
    </lineage>
</organism>
<feature type="compositionally biased region" description="Basic and acidic residues" evidence="3">
    <location>
        <begin position="100"/>
        <end position="114"/>
    </location>
</feature>